<feature type="compositionally biased region" description="Acidic residues" evidence="1">
    <location>
        <begin position="27"/>
        <end position="41"/>
    </location>
</feature>
<evidence type="ECO:0000259" key="2">
    <source>
        <dbReference type="Pfam" id="PF07744"/>
    </source>
</evidence>
<reference evidence="3" key="1">
    <citation type="submission" date="2020-10" db="EMBL/GenBank/DDBJ databases">
        <title>Unveiling of a novel bifunctional photoreceptor, Dualchrome1, isolated from a cosmopolitan green alga.</title>
        <authorList>
            <person name="Suzuki S."/>
            <person name="Kawachi M."/>
        </authorList>
    </citation>
    <scope>NUCLEOTIDE SEQUENCE</scope>
    <source>
        <strain evidence="3">NIES 2893</strain>
    </source>
</reference>
<sequence>MADNTGGVGVGVGVGGVGGQKRRRDDIDVDDFSLSHDDDDDNNHHKKKKQSQVSHSSSPVHLHLQPEISTQRLKAVMRTLMSLQMQHDVQPPPSSNATMTTTDISSLLSDLLTSSSAALATSQQQNNNNNNNNNRQLTSPLLAYALRILAKTQHHNIEPAILSKLTTLATSSSSALIPALMAYLLPYKSKHDTLSELATFLALNSCEDESMMDVAVRVAPLHVLKALSSVENDASSATLRRWTNQLASGSQAVSANERVKSAAEAGSYGIADPPPPPLAEALASAILADKSTRTTPALKELVAAATAWAGPPGIRTSLKLAAATAEEASTPRVDAITVPGGDAGNTAIEEEAAAPAEILPIWRGEVQKSGAGMGVATAVAHRLSMESRAASAPWPPKLSVDQRVRVEHALGRYNATDVTKRAVYVLRRDDENSTQSDGAAALSSYLETKDRAGVANLGEGFSVFLLAASNKTVREVFGATSQGVVYGAVLPSSG</sequence>
<dbReference type="InterPro" id="IPR012921">
    <property type="entry name" value="SPOC_C"/>
</dbReference>
<evidence type="ECO:0000256" key="1">
    <source>
        <dbReference type="SAM" id="MobiDB-lite"/>
    </source>
</evidence>
<dbReference type="Pfam" id="PF07744">
    <property type="entry name" value="SPOC"/>
    <property type="match status" value="1"/>
</dbReference>
<feature type="compositionally biased region" description="Gly residues" evidence="1">
    <location>
        <begin position="1"/>
        <end position="19"/>
    </location>
</feature>
<comment type="caution">
    <text evidence="3">The sequence shown here is derived from an EMBL/GenBank/DDBJ whole genome shotgun (WGS) entry which is preliminary data.</text>
</comment>
<feature type="region of interest" description="Disordered" evidence="1">
    <location>
        <begin position="1"/>
        <end position="68"/>
    </location>
</feature>
<name>A0A830H592_9CHLO</name>
<dbReference type="EMBL" id="BNJQ01000003">
    <property type="protein sequence ID" value="GHP02346.1"/>
    <property type="molecule type" value="Genomic_DNA"/>
</dbReference>
<keyword evidence="4" id="KW-1185">Reference proteome</keyword>
<feature type="domain" description="Spen paralogue and orthologue SPOC C-terminal" evidence="2">
    <location>
        <begin position="360"/>
        <end position="470"/>
    </location>
</feature>
<organism evidence="3 4">
    <name type="scientific">Pycnococcus provasolii</name>
    <dbReference type="NCBI Taxonomy" id="41880"/>
    <lineage>
        <taxon>Eukaryota</taxon>
        <taxon>Viridiplantae</taxon>
        <taxon>Chlorophyta</taxon>
        <taxon>Pseudoscourfieldiophyceae</taxon>
        <taxon>Pseudoscourfieldiales</taxon>
        <taxon>Pycnococcaceae</taxon>
        <taxon>Pycnococcus</taxon>
    </lineage>
</organism>
<accession>A0A830H592</accession>
<dbReference type="Proteomes" id="UP000660262">
    <property type="component" value="Unassembled WGS sequence"/>
</dbReference>
<evidence type="ECO:0000313" key="4">
    <source>
        <dbReference type="Proteomes" id="UP000660262"/>
    </source>
</evidence>
<protein>
    <recommendedName>
        <fullName evidence="2">Spen paralogue and orthologue SPOC C-terminal domain-containing protein</fullName>
    </recommendedName>
</protein>
<proteinExistence type="predicted"/>
<gene>
    <name evidence="3" type="ORF">PPROV_000110300</name>
</gene>
<evidence type="ECO:0000313" key="3">
    <source>
        <dbReference type="EMBL" id="GHP02346.1"/>
    </source>
</evidence>
<dbReference type="AlphaFoldDB" id="A0A830H592"/>